<organism evidence="4 5">
    <name type="scientific">Oryctolagus cuniculus</name>
    <name type="common">Rabbit</name>
    <dbReference type="NCBI Taxonomy" id="9986"/>
    <lineage>
        <taxon>Eukaryota</taxon>
        <taxon>Metazoa</taxon>
        <taxon>Chordata</taxon>
        <taxon>Craniata</taxon>
        <taxon>Vertebrata</taxon>
        <taxon>Euteleostomi</taxon>
        <taxon>Mammalia</taxon>
        <taxon>Eutheria</taxon>
        <taxon>Euarchontoglires</taxon>
        <taxon>Glires</taxon>
        <taxon>Lagomorpha</taxon>
        <taxon>Leporidae</taxon>
        <taxon>Oryctolagus</taxon>
    </lineage>
</organism>
<dbReference type="InterPro" id="IPR029017">
    <property type="entry name" value="Enolase-like_N"/>
</dbReference>
<reference evidence="4" key="2">
    <citation type="submission" date="2025-08" db="UniProtKB">
        <authorList>
            <consortium name="Ensembl"/>
        </authorList>
    </citation>
    <scope>IDENTIFICATION</scope>
    <source>
        <strain evidence="4">Thorbecke</strain>
    </source>
</reference>
<dbReference type="Bgee" id="ENSOCUG00000038624">
    <property type="expression patterns" value="Expressed in autopod skin"/>
</dbReference>
<dbReference type="PANTHER" id="PTHR11902">
    <property type="entry name" value="ENOLASE"/>
    <property type="match status" value="1"/>
</dbReference>
<sequence>MSALKSQVREIFDSRGYHTVEVDLYTAKSLFQAAMPSGPSTVIFEAVELQDNDKTQYMGEGVSKAAVPALVSKKLNIIEQEIDKLIVSMPRTENKFKFAANVLCP</sequence>
<feature type="domain" description="Enolase N-terminal" evidence="3">
    <location>
        <begin position="7"/>
        <end position="103"/>
    </location>
</feature>
<dbReference type="InterPro" id="IPR000941">
    <property type="entry name" value="Enolase"/>
</dbReference>
<dbReference type="SUPFAM" id="SSF54826">
    <property type="entry name" value="Enolase N-terminal domain-like"/>
    <property type="match status" value="1"/>
</dbReference>
<name>A0A5F9CKZ8_RABIT</name>
<dbReference type="InParanoid" id="A0A5F9CKZ8"/>
<dbReference type="InterPro" id="IPR020811">
    <property type="entry name" value="Enolase_N"/>
</dbReference>
<dbReference type="Proteomes" id="UP000001811">
    <property type="component" value="Chromosome 4"/>
</dbReference>
<evidence type="ECO:0000313" key="4">
    <source>
        <dbReference type="Ensembl" id="ENSOCUP00000034180.1"/>
    </source>
</evidence>
<dbReference type="EMBL" id="AAGW02060204">
    <property type="status" value="NOT_ANNOTATED_CDS"/>
    <property type="molecule type" value="Genomic_DNA"/>
</dbReference>
<accession>A0A5F9CKZ8</accession>
<dbReference type="STRING" id="9986.ENSOCUP00000034180"/>
<protein>
    <recommendedName>
        <fullName evidence="1">Enolase</fullName>
    </recommendedName>
</protein>
<keyword evidence="5" id="KW-1185">Reference proteome</keyword>
<dbReference type="PANTHER" id="PTHR11902:SF1">
    <property type="entry name" value="ENOLASE"/>
    <property type="match status" value="1"/>
</dbReference>
<reference evidence="4 5" key="1">
    <citation type="journal article" date="2011" name="Nature">
        <title>A high-resolution map of human evolutionary constraint using 29 mammals.</title>
        <authorList>
            <person name="Lindblad-Toh K."/>
            <person name="Garber M."/>
            <person name="Zuk O."/>
            <person name="Lin M.F."/>
            <person name="Parker B.J."/>
            <person name="Washietl S."/>
            <person name="Kheradpour P."/>
            <person name="Ernst J."/>
            <person name="Jordan G."/>
            <person name="Mauceli E."/>
            <person name="Ward L.D."/>
            <person name="Lowe C.B."/>
            <person name="Holloway A.K."/>
            <person name="Clamp M."/>
            <person name="Gnerre S."/>
            <person name="Alfoldi J."/>
            <person name="Beal K."/>
            <person name="Chang J."/>
            <person name="Clawson H."/>
            <person name="Cuff J."/>
            <person name="Di Palma F."/>
            <person name="Fitzgerald S."/>
            <person name="Flicek P."/>
            <person name="Guttman M."/>
            <person name="Hubisz M.J."/>
            <person name="Jaffe D.B."/>
            <person name="Jungreis I."/>
            <person name="Kent W.J."/>
            <person name="Kostka D."/>
            <person name="Lara M."/>
            <person name="Martins A.L."/>
            <person name="Massingham T."/>
            <person name="Moltke I."/>
            <person name="Raney B.J."/>
            <person name="Rasmussen M.D."/>
            <person name="Robinson J."/>
            <person name="Stark A."/>
            <person name="Vilella A.J."/>
            <person name="Wen J."/>
            <person name="Xie X."/>
            <person name="Zody M.C."/>
            <person name="Baldwin J."/>
            <person name="Bloom T."/>
            <person name="Chin C.W."/>
            <person name="Heiman D."/>
            <person name="Nicol R."/>
            <person name="Nusbaum C."/>
            <person name="Young S."/>
            <person name="Wilkinson J."/>
            <person name="Worley K.C."/>
            <person name="Kovar C.L."/>
            <person name="Muzny D.M."/>
            <person name="Gibbs R.A."/>
            <person name="Cree A."/>
            <person name="Dihn H.H."/>
            <person name="Fowler G."/>
            <person name="Jhangiani S."/>
            <person name="Joshi V."/>
            <person name="Lee S."/>
            <person name="Lewis L.R."/>
            <person name="Nazareth L.V."/>
            <person name="Okwuonu G."/>
            <person name="Santibanez J."/>
            <person name="Warren W.C."/>
            <person name="Mardis E.R."/>
            <person name="Weinstock G.M."/>
            <person name="Wilson R.K."/>
            <person name="Delehaunty K."/>
            <person name="Dooling D."/>
            <person name="Fronik C."/>
            <person name="Fulton L."/>
            <person name="Fulton B."/>
            <person name="Graves T."/>
            <person name="Minx P."/>
            <person name="Sodergren E."/>
            <person name="Birney E."/>
            <person name="Margulies E.H."/>
            <person name="Herrero J."/>
            <person name="Green E.D."/>
            <person name="Haussler D."/>
            <person name="Siepel A."/>
            <person name="Goldman N."/>
            <person name="Pollard K.S."/>
            <person name="Pedersen J.S."/>
            <person name="Lander E.S."/>
            <person name="Kellis M."/>
        </authorList>
    </citation>
    <scope>NUCLEOTIDE SEQUENCE [LARGE SCALE GENOMIC DNA]</scope>
    <source>
        <strain evidence="4 5">Thorbecke inbred</strain>
    </source>
</reference>
<dbReference type="Ensembl" id="ENSOCUT00000036426.1">
    <property type="protein sequence ID" value="ENSOCUP00000034180.1"/>
    <property type="gene ID" value="ENSOCUG00000038624.1"/>
</dbReference>
<dbReference type="GO" id="GO:0000287">
    <property type="term" value="F:magnesium ion binding"/>
    <property type="evidence" value="ECO:0007669"/>
    <property type="project" value="InterPro"/>
</dbReference>
<proteinExistence type="predicted"/>
<dbReference type="GO" id="GO:0004634">
    <property type="term" value="F:phosphopyruvate hydratase activity"/>
    <property type="evidence" value="ECO:0007669"/>
    <property type="project" value="InterPro"/>
</dbReference>
<keyword evidence="2" id="KW-0460">Magnesium</keyword>
<evidence type="ECO:0000256" key="1">
    <source>
        <dbReference type="ARBA" id="ARBA00017068"/>
    </source>
</evidence>
<evidence type="ECO:0000259" key="3">
    <source>
        <dbReference type="SMART" id="SM01193"/>
    </source>
</evidence>
<dbReference type="GO" id="GO:0000015">
    <property type="term" value="C:phosphopyruvate hydratase complex"/>
    <property type="evidence" value="ECO:0007669"/>
    <property type="project" value="InterPro"/>
</dbReference>
<evidence type="ECO:0000256" key="2">
    <source>
        <dbReference type="ARBA" id="ARBA00022842"/>
    </source>
</evidence>
<evidence type="ECO:0000313" key="5">
    <source>
        <dbReference type="Proteomes" id="UP000001811"/>
    </source>
</evidence>
<dbReference type="SMART" id="SM01193">
    <property type="entry name" value="Enolase_N"/>
    <property type="match status" value="1"/>
</dbReference>
<dbReference type="Pfam" id="PF03952">
    <property type="entry name" value="Enolase_N"/>
    <property type="match status" value="1"/>
</dbReference>
<reference evidence="4" key="3">
    <citation type="submission" date="2025-09" db="UniProtKB">
        <authorList>
            <consortium name="Ensembl"/>
        </authorList>
    </citation>
    <scope>IDENTIFICATION</scope>
    <source>
        <strain evidence="4">Thorbecke</strain>
    </source>
</reference>
<dbReference type="AlphaFoldDB" id="A0A5F9CKZ8"/>
<dbReference type="GeneTree" id="ENSGT00950000182805"/>
<dbReference type="GO" id="GO:0006096">
    <property type="term" value="P:glycolytic process"/>
    <property type="evidence" value="ECO:0007669"/>
    <property type="project" value="InterPro"/>
</dbReference>
<dbReference type="Gene3D" id="3.30.390.10">
    <property type="entry name" value="Enolase-like, N-terminal domain"/>
    <property type="match status" value="1"/>
</dbReference>